<dbReference type="Gene3D" id="2.30.39.10">
    <property type="entry name" value="Alpha-1-antitrypsin, domain 1"/>
    <property type="match status" value="1"/>
</dbReference>
<evidence type="ECO:0000259" key="3">
    <source>
        <dbReference type="SMART" id="SM00093"/>
    </source>
</evidence>
<proteinExistence type="inferred from homology"/>
<sequence length="408" mass="42563">MYVTRALRCTLVVLLLAGTVAGAGRQNIAAPLTIGTARAVAATGGPSSAALASADTGFGLAVLAAQPADGNVVLSPESLASGLGMAYQGARGSTATALARVLRLPATGDPLLAGLQRRTDALRSTPGLKVSDTVWLDRREQTRRDYLDRLATGYRVGIRQVPLLSDAAASATSINETVSAQTKGRIPAIVSADQLAGLGWVLTDAMALDARWQHPFRAEDTHPASFRTPNGTVRTDFLHGDGRYRYAAANWWQAVALPYRGGRLEMLALVPDGDQRVPTAATLTALTGGLHDTQLGLDLPTVNLSWSAELSGTLAGLGMGVAFGRDADFTGISANAAALAFVAHRATLSVAEKGTTAAAATAVGVTTTSLRVPPRQVRFDRPYLMLIRDRHTGEPVLLARVTDPTAGD</sequence>
<dbReference type="InterPro" id="IPR000215">
    <property type="entry name" value="Serpin_fam"/>
</dbReference>
<dbReference type="PANTHER" id="PTHR11461:SF211">
    <property type="entry name" value="GH10112P-RELATED"/>
    <property type="match status" value="1"/>
</dbReference>
<dbReference type="Proteomes" id="UP000614996">
    <property type="component" value="Unassembled WGS sequence"/>
</dbReference>
<dbReference type="InterPro" id="IPR023796">
    <property type="entry name" value="Serpin_dom"/>
</dbReference>
<protein>
    <submittedName>
        <fullName evidence="4">Serpin</fullName>
    </submittedName>
</protein>
<reference evidence="5" key="1">
    <citation type="journal article" date="2021" name="Int. J. Syst. Evol. Microbiol.">
        <title>Actinocatenispora comari sp. nov., an endophytic actinomycete isolated from aerial parts of Comarum salesowianum.</title>
        <authorList>
            <person name="Oyunbileg N."/>
            <person name="Iizaka Y."/>
            <person name="Hamada M."/>
            <person name="Davaapurev B.O."/>
            <person name="Fukumoto A."/>
            <person name="Tsetseg B."/>
            <person name="Kato F."/>
            <person name="Tamura T."/>
            <person name="Batkhuu J."/>
            <person name="Anzai Y."/>
        </authorList>
    </citation>
    <scope>NUCLEOTIDE SEQUENCE [LARGE SCALE GENOMIC DNA]</scope>
    <source>
        <strain evidence="5">NUM-2625</strain>
    </source>
</reference>
<evidence type="ECO:0000313" key="4">
    <source>
        <dbReference type="EMBL" id="GIL29496.1"/>
    </source>
</evidence>
<dbReference type="Pfam" id="PF00079">
    <property type="entry name" value="Serpin"/>
    <property type="match status" value="1"/>
</dbReference>
<dbReference type="SMART" id="SM00093">
    <property type="entry name" value="SERPIN"/>
    <property type="match status" value="1"/>
</dbReference>
<dbReference type="AlphaFoldDB" id="A0A8J4EMF4"/>
<keyword evidence="5" id="KW-1185">Reference proteome</keyword>
<name>A0A8J4EMF4_9ACTN</name>
<evidence type="ECO:0000256" key="1">
    <source>
        <dbReference type="RuleBase" id="RU000411"/>
    </source>
</evidence>
<dbReference type="InterPro" id="IPR042178">
    <property type="entry name" value="Serpin_sf_1"/>
</dbReference>
<dbReference type="EMBL" id="BOPO01000095">
    <property type="protein sequence ID" value="GIL29496.1"/>
    <property type="molecule type" value="Genomic_DNA"/>
</dbReference>
<dbReference type="InterPro" id="IPR042185">
    <property type="entry name" value="Serpin_sf_2"/>
</dbReference>
<evidence type="ECO:0000313" key="5">
    <source>
        <dbReference type="Proteomes" id="UP000614996"/>
    </source>
</evidence>
<dbReference type="InterPro" id="IPR036186">
    <property type="entry name" value="Serpin_sf"/>
</dbReference>
<dbReference type="SUPFAM" id="SSF56574">
    <property type="entry name" value="Serpins"/>
    <property type="match status" value="1"/>
</dbReference>
<accession>A0A8J4EMF4</accession>
<dbReference type="Gene3D" id="2.10.310.10">
    <property type="entry name" value="Serpins superfamily"/>
    <property type="match status" value="1"/>
</dbReference>
<gene>
    <name evidence="4" type="ORF">NUM_47500</name>
</gene>
<comment type="caution">
    <text evidence="4">The sequence shown here is derived from an EMBL/GenBank/DDBJ whole genome shotgun (WGS) entry which is preliminary data.</text>
</comment>
<feature type="signal peptide" evidence="2">
    <location>
        <begin position="1"/>
        <end position="23"/>
    </location>
</feature>
<dbReference type="Gene3D" id="3.30.497.10">
    <property type="entry name" value="Antithrombin, subunit I, domain 2"/>
    <property type="match status" value="1"/>
</dbReference>
<comment type="similarity">
    <text evidence="1">Belongs to the serpin family.</text>
</comment>
<keyword evidence="2" id="KW-0732">Signal</keyword>
<dbReference type="PANTHER" id="PTHR11461">
    <property type="entry name" value="SERINE PROTEASE INHIBITOR, SERPIN"/>
    <property type="match status" value="1"/>
</dbReference>
<dbReference type="RefSeq" id="WP_207127174.1">
    <property type="nucleotide sequence ID" value="NZ_BOPO01000095.1"/>
</dbReference>
<organism evidence="4 5">
    <name type="scientific">Actinocatenispora comari</name>
    <dbReference type="NCBI Taxonomy" id="2807577"/>
    <lineage>
        <taxon>Bacteria</taxon>
        <taxon>Bacillati</taxon>
        <taxon>Actinomycetota</taxon>
        <taxon>Actinomycetes</taxon>
        <taxon>Micromonosporales</taxon>
        <taxon>Micromonosporaceae</taxon>
        <taxon>Actinocatenispora</taxon>
    </lineage>
</organism>
<feature type="domain" description="Serpin" evidence="3">
    <location>
        <begin position="62"/>
        <end position="404"/>
    </location>
</feature>
<feature type="chain" id="PRO_5039665405" evidence="2">
    <location>
        <begin position="24"/>
        <end position="408"/>
    </location>
</feature>
<dbReference type="GO" id="GO:0005615">
    <property type="term" value="C:extracellular space"/>
    <property type="evidence" value="ECO:0007669"/>
    <property type="project" value="InterPro"/>
</dbReference>
<dbReference type="GO" id="GO:0004867">
    <property type="term" value="F:serine-type endopeptidase inhibitor activity"/>
    <property type="evidence" value="ECO:0007669"/>
    <property type="project" value="InterPro"/>
</dbReference>
<evidence type="ECO:0000256" key="2">
    <source>
        <dbReference type="SAM" id="SignalP"/>
    </source>
</evidence>